<evidence type="ECO:0000313" key="12">
    <source>
        <dbReference type="EMBL" id="KAK1921287.1"/>
    </source>
</evidence>
<dbReference type="Pfam" id="PF03901">
    <property type="entry name" value="Glyco_transf_22"/>
    <property type="match status" value="1"/>
</dbReference>
<protein>
    <recommendedName>
        <fullName evidence="10">Mannosyltransferase</fullName>
        <ecNumber evidence="10">2.4.1.-</ecNumber>
    </recommendedName>
</protein>
<keyword evidence="8" id="KW-0472">Membrane</keyword>
<keyword evidence="13" id="KW-1185">Reference proteome</keyword>
<keyword evidence="3 10" id="KW-0328">Glycosyltransferase</keyword>
<evidence type="ECO:0000256" key="10">
    <source>
        <dbReference type="RuleBase" id="RU363075"/>
    </source>
</evidence>
<feature type="signal peptide" evidence="11">
    <location>
        <begin position="1"/>
        <end position="17"/>
    </location>
</feature>
<reference evidence="12" key="1">
    <citation type="submission" date="2023-02" db="EMBL/GenBank/DDBJ databases">
        <title>Identification and recombinant expression of a fungal hydrolase from Papiliotrema laurentii that hydrolyzes apple cutin and clears colloidal polyester polyurethane.</title>
        <authorList>
            <consortium name="DOE Joint Genome Institute"/>
            <person name="Roman V.A."/>
            <person name="Bojanowski C."/>
            <person name="Crable B.R."/>
            <person name="Wagner D.N."/>
            <person name="Hung C.S."/>
            <person name="Nadeau L.J."/>
            <person name="Schratz L."/>
            <person name="Haridas S."/>
            <person name="Pangilinan J."/>
            <person name="Lipzen A."/>
            <person name="Na H."/>
            <person name="Yan M."/>
            <person name="Ng V."/>
            <person name="Grigoriev I.V."/>
            <person name="Spatafora J.W."/>
            <person name="Barlow D."/>
            <person name="Biffinger J."/>
            <person name="Kelley-Loughnane N."/>
            <person name="Varaljay V.A."/>
            <person name="Crookes-Goodson W.J."/>
        </authorList>
    </citation>
    <scope>NUCLEOTIDE SEQUENCE</scope>
    <source>
        <strain evidence="12">5307AH</strain>
    </source>
</reference>
<proteinExistence type="inferred from homology"/>
<keyword evidence="4" id="KW-0808">Transferase</keyword>
<evidence type="ECO:0000256" key="1">
    <source>
        <dbReference type="ARBA" id="ARBA00004477"/>
    </source>
</evidence>
<dbReference type="GO" id="GO:0006506">
    <property type="term" value="P:GPI anchor biosynthetic process"/>
    <property type="evidence" value="ECO:0007669"/>
    <property type="project" value="TreeGrafter"/>
</dbReference>
<keyword evidence="7" id="KW-1133">Transmembrane helix</keyword>
<evidence type="ECO:0000256" key="5">
    <source>
        <dbReference type="ARBA" id="ARBA00022692"/>
    </source>
</evidence>
<dbReference type="EC" id="2.4.1.-" evidence="10"/>
<evidence type="ECO:0000256" key="8">
    <source>
        <dbReference type="ARBA" id="ARBA00023136"/>
    </source>
</evidence>
<sequence>MVSHSLLLALIIRSCSLLLPHTFFQPDEFYQAFEPAHKLVFGYGFLTWEWRDLPSTGFDWWSTHVAGGRMRSWLWPSTFALVYKALQAVRLDQTFLLTLAPRLVGVLTAAGTDYATFRLANKLLGPGAAAGALFLSLTSLFNAHLLPRALSTSPETLLVALALVYFPFPPLKAPTRIAVGHPPLVTRGDLADSELERKLDNASRDEKNGSLVAFPDVPDIDYVVMDRMAPHVRPVDRPPSSLVLSVFCASLAICIRPTTLPLWAFLSADLALRTYRKDGSMAAISTAVTGLATLVLTLGASTLVDFVVTGRFLIPTLTFVHQNVFRNIAAFYGATDPLYHLVQSIPIMLFPIWWWWAQGIVSCLVPTALLPRRLSTLDRPEGMRTLSRALAFTIATLSFSPHSEWRFLHPLLPGLLLFALPPLYRGFTPTIFGCYRLAASLRQYVRFAKFPFYLCLLAPLLPWLYLNSAHGRAQVEVMNVLRRGDLGIVTGVVALMPCHSTPWMSHLHTDVEGWFLTCEPPLEANPFEHVTQQAMFYRRPVTYLESVYPYPPGPLHQSTTLRGMDQQPSHVLLFGELLQRTEMTEKGQTISVQSALKHLGYHEVWQGWNGFDILQDEAERRGGVCVWSR</sequence>
<evidence type="ECO:0000313" key="13">
    <source>
        <dbReference type="Proteomes" id="UP001182556"/>
    </source>
</evidence>
<accession>A0AAD9CSD3</accession>
<evidence type="ECO:0000256" key="7">
    <source>
        <dbReference type="ARBA" id="ARBA00022989"/>
    </source>
</evidence>
<dbReference type="InterPro" id="IPR005599">
    <property type="entry name" value="GPI_mannosylTrfase"/>
</dbReference>
<dbReference type="GO" id="GO:0005789">
    <property type="term" value="C:endoplasmic reticulum membrane"/>
    <property type="evidence" value="ECO:0007669"/>
    <property type="project" value="UniProtKB-SubCell"/>
</dbReference>
<comment type="function">
    <text evidence="9">Mannosyltransferase involved in glycosylphosphatidylinositol-anchor biosynthesis. Transfers the third mannose to Man2-GlcN-acyl-PI during GPI precursor assembly.</text>
</comment>
<evidence type="ECO:0000256" key="11">
    <source>
        <dbReference type="SAM" id="SignalP"/>
    </source>
</evidence>
<evidence type="ECO:0000256" key="4">
    <source>
        <dbReference type="ARBA" id="ARBA00022679"/>
    </source>
</evidence>
<evidence type="ECO:0000256" key="9">
    <source>
        <dbReference type="ARBA" id="ARBA00024708"/>
    </source>
</evidence>
<gene>
    <name evidence="12" type="ORF">DB88DRAFT_468579</name>
</gene>
<comment type="subcellular location">
    <subcellularLocation>
        <location evidence="1 10">Endoplasmic reticulum membrane</location>
        <topology evidence="1 10">Multi-pass membrane protein</topology>
    </subcellularLocation>
</comment>
<dbReference type="AlphaFoldDB" id="A0AAD9CSD3"/>
<dbReference type="PANTHER" id="PTHR22760">
    <property type="entry name" value="GLYCOSYLTRANSFERASE"/>
    <property type="match status" value="1"/>
</dbReference>
<name>A0AAD9CSD3_PAPLA</name>
<dbReference type="EMBL" id="JAODAN010000011">
    <property type="protein sequence ID" value="KAK1921287.1"/>
    <property type="molecule type" value="Genomic_DNA"/>
</dbReference>
<comment type="caution">
    <text evidence="12">The sequence shown here is derived from an EMBL/GenBank/DDBJ whole genome shotgun (WGS) entry which is preliminary data.</text>
</comment>
<evidence type="ECO:0000256" key="2">
    <source>
        <dbReference type="ARBA" id="ARBA00006065"/>
    </source>
</evidence>
<evidence type="ECO:0000256" key="3">
    <source>
        <dbReference type="ARBA" id="ARBA00022676"/>
    </source>
</evidence>
<comment type="similarity">
    <text evidence="2">Belongs to the glycosyltransferase 22 family. PIGB subfamily.</text>
</comment>
<dbReference type="GO" id="GO:0000026">
    <property type="term" value="F:alpha-1,2-mannosyltransferase activity"/>
    <property type="evidence" value="ECO:0007669"/>
    <property type="project" value="TreeGrafter"/>
</dbReference>
<dbReference type="Proteomes" id="UP001182556">
    <property type="component" value="Unassembled WGS sequence"/>
</dbReference>
<organism evidence="12 13">
    <name type="scientific">Papiliotrema laurentii</name>
    <name type="common">Cryptococcus laurentii</name>
    <dbReference type="NCBI Taxonomy" id="5418"/>
    <lineage>
        <taxon>Eukaryota</taxon>
        <taxon>Fungi</taxon>
        <taxon>Dikarya</taxon>
        <taxon>Basidiomycota</taxon>
        <taxon>Agaricomycotina</taxon>
        <taxon>Tremellomycetes</taxon>
        <taxon>Tremellales</taxon>
        <taxon>Rhynchogastremaceae</taxon>
        <taxon>Papiliotrema</taxon>
    </lineage>
</organism>
<keyword evidence="6 10" id="KW-0256">Endoplasmic reticulum</keyword>
<keyword evidence="11" id="KW-0732">Signal</keyword>
<feature type="chain" id="PRO_5042007781" description="Mannosyltransferase" evidence="11">
    <location>
        <begin position="18"/>
        <end position="629"/>
    </location>
</feature>
<dbReference type="PANTHER" id="PTHR22760:SF4">
    <property type="entry name" value="GPI MANNOSYLTRANSFERASE 3"/>
    <property type="match status" value="1"/>
</dbReference>
<keyword evidence="5" id="KW-0812">Transmembrane</keyword>
<evidence type="ECO:0000256" key="6">
    <source>
        <dbReference type="ARBA" id="ARBA00022824"/>
    </source>
</evidence>